<dbReference type="SUPFAM" id="SSF53448">
    <property type="entry name" value="Nucleotide-diphospho-sugar transferases"/>
    <property type="match status" value="1"/>
</dbReference>
<dbReference type="KEGG" id="nmes:H9L09_05640"/>
<keyword evidence="1 3" id="KW-0808">Transferase</keyword>
<keyword evidence="2 3" id="KW-0548">Nucleotidyltransferase</keyword>
<organism evidence="3 4">
    <name type="scientific">Nocardioides mesophilus</name>
    <dbReference type="NCBI Taxonomy" id="433659"/>
    <lineage>
        <taxon>Bacteria</taxon>
        <taxon>Bacillati</taxon>
        <taxon>Actinomycetota</taxon>
        <taxon>Actinomycetes</taxon>
        <taxon>Propionibacteriales</taxon>
        <taxon>Nocardioidaceae</taxon>
        <taxon>Nocardioides</taxon>
    </lineage>
</organism>
<keyword evidence="4" id="KW-1185">Reference proteome</keyword>
<accession>A0A7G9RE50</accession>
<dbReference type="Proteomes" id="UP000515947">
    <property type="component" value="Chromosome"/>
</dbReference>
<dbReference type="Gene3D" id="3.90.550.10">
    <property type="entry name" value="Spore Coat Polysaccharide Biosynthesis Protein SpsA, Chain A"/>
    <property type="match status" value="1"/>
</dbReference>
<dbReference type="RefSeq" id="WP_187579719.1">
    <property type="nucleotide sequence ID" value="NZ_CP060713.1"/>
</dbReference>
<evidence type="ECO:0000313" key="3">
    <source>
        <dbReference type="EMBL" id="QNN53875.1"/>
    </source>
</evidence>
<evidence type="ECO:0000256" key="2">
    <source>
        <dbReference type="ARBA" id="ARBA00022695"/>
    </source>
</evidence>
<proteinExistence type="predicted"/>
<dbReference type="Pfam" id="PF01128">
    <property type="entry name" value="IspD"/>
    <property type="match status" value="1"/>
</dbReference>
<gene>
    <name evidence="3" type="ORF">H9L09_05640</name>
</gene>
<dbReference type="AlphaFoldDB" id="A0A7G9RE50"/>
<name>A0A7G9RE50_9ACTN</name>
<dbReference type="EMBL" id="CP060713">
    <property type="protein sequence ID" value="QNN53875.1"/>
    <property type="molecule type" value="Genomic_DNA"/>
</dbReference>
<evidence type="ECO:0000256" key="1">
    <source>
        <dbReference type="ARBA" id="ARBA00022679"/>
    </source>
</evidence>
<evidence type="ECO:0000313" key="4">
    <source>
        <dbReference type="Proteomes" id="UP000515947"/>
    </source>
</evidence>
<protein>
    <submittedName>
        <fullName evidence="3">2-C-methyl-D-erythritol 4-phosphate cytidylyltransferase</fullName>
    </submittedName>
</protein>
<dbReference type="InterPro" id="IPR029044">
    <property type="entry name" value="Nucleotide-diphossugar_trans"/>
</dbReference>
<sequence length="223" mass="23813">MSDPELHGASLSCVGVVPLEGRGALPFVALHGEPLFLHAVRTLLATPSVRDVVVTADPDTVAEAEQELAAAQLPVEVLEAAGWWQAWDRSPSVPPRVALVDPLCPLVPCAFVARVLSEVTTDTAVAGYRPVTDTVKTVVDDQIVGTLDRDRLAVVASPVVVPGRLAGRGAPPVHDFALLADWLRERTELHLVRAPSMARRVGDESALRVLECLDELGRSVHEA</sequence>
<dbReference type="GO" id="GO:0070567">
    <property type="term" value="F:cytidylyltransferase activity"/>
    <property type="evidence" value="ECO:0007669"/>
    <property type="project" value="InterPro"/>
</dbReference>
<reference evidence="3 4" key="1">
    <citation type="submission" date="2020-08" db="EMBL/GenBank/DDBJ databases">
        <title>Genome sequence of Nocardioides mesophilus KACC 16243T.</title>
        <authorList>
            <person name="Hyun D.-W."/>
            <person name="Bae J.-W."/>
        </authorList>
    </citation>
    <scope>NUCLEOTIDE SEQUENCE [LARGE SCALE GENOMIC DNA]</scope>
    <source>
        <strain evidence="3 4">KACC 16243</strain>
    </source>
</reference>
<dbReference type="InterPro" id="IPR034683">
    <property type="entry name" value="IspD/TarI"/>
</dbReference>